<sequence>MSTDTNGKAVIVGAGHAAGVMAVNLREAGWQGSIVMVGEEAHLPYQRPPLSKAFLAGEVEIEQLYLKPVATYERAGVEFIGATRVESIDRTARRVHLADGRALAWDKLVLAIGGRVRRLGGANAEAAARMPNFHYLRTIDDVMRIRAQFLHGARLVIVGGGYVGLEVAAIARQRGLLVTVLEAAERVLARVTAPEVSRFYERIHRAEGVDLRTGTQVEQFELDASGDAVAAVVCQDGARIPADLVIVGVGLVPNTELAQAAGLEVDNGIVVDAFTRTSDPDIVAIGDCSNHPNDIYGRRLRLESVPNAMEQARTAAATLCGVLKPYHSVPWFWSDQYDLKLKMTGLSQGYDQFVLRGDTGARSFSAFYLKGGRMIAADTVSRPQDFMLSKRFIAEAIELDPAKLADDSIALKDLLPTSS</sequence>
<keyword evidence="2" id="KW-0285">Flavoprotein</keyword>
<dbReference type="PRINTS" id="PR00368">
    <property type="entry name" value="FADPNR"/>
</dbReference>
<evidence type="ECO:0000313" key="8">
    <source>
        <dbReference type="Proteomes" id="UP000248631"/>
    </source>
</evidence>
<name>A0ABX9C7H0_9BURK</name>
<dbReference type="SUPFAM" id="SSF55424">
    <property type="entry name" value="FAD/NAD-linked reductases, dimerisation (C-terminal) domain"/>
    <property type="match status" value="1"/>
</dbReference>
<dbReference type="InterPro" id="IPR028202">
    <property type="entry name" value="Reductase_C"/>
</dbReference>
<dbReference type="Gene3D" id="3.30.390.30">
    <property type="match status" value="1"/>
</dbReference>
<dbReference type="Gene3D" id="3.50.50.60">
    <property type="entry name" value="FAD/NAD(P)-binding domain"/>
    <property type="match status" value="2"/>
</dbReference>
<protein>
    <submittedName>
        <fullName evidence="7">Pyridine nucleotide-disulfide oxidoreductase</fullName>
    </submittedName>
</protein>
<evidence type="ECO:0000256" key="3">
    <source>
        <dbReference type="ARBA" id="ARBA00022827"/>
    </source>
</evidence>
<comment type="cofactor">
    <cofactor evidence="1">
        <name>FAD</name>
        <dbReference type="ChEBI" id="CHEBI:57692"/>
    </cofactor>
</comment>
<dbReference type="Pfam" id="PF07992">
    <property type="entry name" value="Pyr_redox_2"/>
    <property type="match status" value="1"/>
</dbReference>
<dbReference type="SUPFAM" id="SSF51905">
    <property type="entry name" value="FAD/NAD(P)-binding domain"/>
    <property type="match status" value="1"/>
</dbReference>
<evidence type="ECO:0000256" key="4">
    <source>
        <dbReference type="ARBA" id="ARBA00023002"/>
    </source>
</evidence>
<evidence type="ECO:0000259" key="6">
    <source>
        <dbReference type="Pfam" id="PF14759"/>
    </source>
</evidence>
<dbReference type="InterPro" id="IPR023753">
    <property type="entry name" value="FAD/NAD-binding_dom"/>
</dbReference>
<keyword evidence="4" id="KW-0560">Oxidoreductase</keyword>
<dbReference type="PRINTS" id="PR00411">
    <property type="entry name" value="PNDRDTASEI"/>
</dbReference>
<dbReference type="InterPro" id="IPR016156">
    <property type="entry name" value="FAD/NAD-linked_Rdtase_dimer_sf"/>
</dbReference>
<feature type="domain" description="Reductase C-terminal" evidence="6">
    <location>
        <begin position="331"/>
        <end position="415"/>
    </location>
</feature>
<dbReference type="InterPro" id="IPR036188">
    <property type="entry name" value="FAD/NAD-bd_sf"/>
</dbReference>
<dbReference type="Proteomes" id="UP000248631">
    <property type="component" value="Unassembled WGS sequence"/>
</dbReference>
<evidence type="ECO:0000256" key="1">
    <source>
        <dbReference type="ARBA" id="ARBA00001974"/>
    </source>
</evidence>
<dbReference type="Pfam" id="PF14759">
    <property type="entry name" value="Reductase_C"/>
    <property type="match status" value="1"/>
</dbReference>
<keyword evidence="3" id="KW-0274">FAD</keyword>
<dbReference type="PANTHER" id="PTHR43557">
    <property type="entry name" value="APOPTOSIS-INDUCING FACTOR 1"/>
    <property type="match status" value="1"/>
</dbReference>
<comment type="caution">
    <text evidence="7">The sequence shown here is derived from an EMBL/GenBank/DDBJ whole genome shotgun (WGS) entry which is preliminary data.</text>
</comment>
<accession>A0ABX9C7H0</accession>
<feature type="domain" description="FAD/NAD(P)-binding" evidence="5">
    <location>
        <begin position="8"/>
        <end position="312"/>
    </location>
</feature>
<gene>
    <name evidence="7" type="ORF">RB24_00455</name>
</gene>
<dbReference type="PANTHER" id="PTHR43557:SF2">
    <property type="entry name" value="RIESKE DOMAIN-CONTAINING PROTEIN-RELATED"/>
    <property type="match status" value="1"/>
</dbReference>
<proteinExistence type="predicted"/>
<evidence type="ECO:0000313" key="7">
    <source>
        <dbReference type="EMBL" id="RAM66816.1"/>
    </source>
</evidence>
<organism evidence="7 8">
    <name type="scientific">Herbaspirillum rubrisubalbicans</name>
    <dbReference type="NCBI Taxonomy" id="80842"/>
    <lineage>
        <taxon>Bacteria</taxon>
        <taxon>Pseudomonadati</taxon>
        <taxon>Pseudomonadota</taxon>
        <taxon>Betaproteobacteria</taxon>
        <taxon>Burkholderiales</taxon>
        <taxon>Oxalobacteraceae</taxon>
        <taxon>Herbaspirillum</taxon>
    </lineage>
</organism>
<evidence type="ECO:0000259" key="5">
    <source>
        <dbReference type="Pfam" id="PF07992"/>
    </source>
</evidence>
<reference evidence="7 8" key="1">
    <citation type="submission" date="2014-12" db="EMBL/GenBank/DDBJ databases">
        <title>Complete genome sequence of Herbaspirillum rubrisubalbicans Os38.</title>
        <authorList>
            <person name="Chen M."/>
            <person name="An Q."/>
        </authorList>
    </citation>
    <scope>NUCLEOTIDE SEQUENCE [LARGE SCALE GENOMIC DNA]</scope>
    <source>
        <strain evidence="7 8">Os38</strain>
    </source>
</reference>
<dbReference type="EMBL" id="JUGD01000001">
    <property type="protein sequence ID" value="RAM66816.1"/>
    <property type="molecule type" value="Genomic_DNA"/>
</dbReference>
<keyword evidence="8" id="KW-1185">Reference proteome</keyword>
<dbReference type="InterPro" id="IPR050446">
    <property type="entry name" value="FAD-oxidoreductase/Apoptosis"/>
</dbReference>
<evidence type="ECO:0000256" key="2">
    <source>
        <dbReference type="ARBA" id="ARBA00022630"/>
    </source>
</evidence>
<dbReference type="RefSeq" id="WP_112067454.1">
    <property type="nucleotide sequence ID" value="NZ_JUGD01000001.1"/>
</dbReference>